<dbReference type="PANTHER" id="PTHR43856">
    <property type="entry name" value="CARDIOLIPIN HYDROLASE"/>
    <property type="match status" value="1"/>
</dbReference>
<dbReference type="PROSITE" id="PS50035">
    <property type="entry name" value="PLD"/>
    <property type="match status" value="2"/>
</dbReference>
<dbReference type="InterPro" id="IPR051406">
    <property type="entry name" value="PLD_domain"/>
</dbReference>
<reference evidence="14" key="1">
    <citation type="submission" date="2024-04" db="EMBL/GenBank/DDBJ databases">
        <title>Phylogenomic analyses of a clade within the roseobacter group suggest taxonomic reassignments of species of the genera Aestuariivita, Citreicella, Loktanella, Nautella, Pelagibaca, Ruegeria, Thalassobius, Thiobacimonas and Tropicibacter, and the proposal o.</title>
        <authorList>
            <person name="Jeon C.O."/>
        </authorList>
    </citation>
    <scope>NUCLEOTIDE SEQUENCE [LARGE SCALE GENOMIC DNA]</scope>
    <source>
        <strain evidence="14">BS5-3</strain>
    </source>
</reference>
<dbReference type="PANTHER" id="PTHR43856:SF1">
    <property type="entry name" value="MITOCHONDRIAL CARDIOLIPIN HYDROLASE"/>
    <property type="match status" value="1"/>
</dbReference>
<dbReference type="Proteomes" id="UP001440612">
    <property type="component" value="Chromosome"/>
</dbReference>
<feature type="domain" description="PLD phosphodiesterase" evidence="12">
    <location>
        <begin position="109"/>
        <end position="136"/>
    </location>
</feature>
<evidence type="ECO:0000256" key="4">
    <source>
        <dbReference type="ARBA" id="ARBA00008664"/>
    </source>
</evidence>
<keyword evidence="8" id="KW-0378">Hydrolase</keyword>
<dbReference type="EC" id="3.1.4.4" evidence="5"/>
<evidence type="ECO:0000256" key="10">
    <source>
        <dbReference type="ARBA" id="ARBA00023098"/>
    </source>
</evidence>
<evidence type="ECO:0000313" key="13">
    <source>
        <dbReference type="EMBL" id="WZC48639.1"/>
    </source>
</evidence>
<dbReference type="SMART" id="SM00155">
    <property type="entry name" value="PLDc"/>
    <property type="match status" value="2"/>
</dbReference>
<evidence type="ECO:0000256" key="1">
    <source>
        <dbReference type="ARBA" id="ARBA00000798"/>
    </source>
</evidence>
<gene>
    <name evidence="13" type="ORF">AABB29_17635</name>
</gene>
<feature type="domain" description="PLD phosphodiesterase" evidence="12">
    <location>
        <begin position="276"/>
        <end position="303"/>
    </location>
</feature>
<evidence type="ECO:0000256" key="8">
    <source>
        <dbReference type="ARBA" id="ARBA00022801"/>
    </source>
</evidence>
<proteinExistence type="inferred from homology"/>
<dbReference type="EMBL" id="CP150951">
    <property type="protein sequence ID" value="WZC48639.1"/>
    <property type="molecule type" value="Genomic_DNA"/>
</dbReference>
<dbReference type="SUPFAM" id="SSF56024">
    <property type="entry name" value="Phospholipase D/nuclease"/>
    <property type="match status" value="2"/>
</dbReference>
<dbReference type="InterPro" id="IPR025202">
    <property type="entry name" value="PLD-like_dom"/>
</dbReference>
<organism evidence="13 14">
    <name type="scientific">Yoonia phaeophyticola</name>
    <dbReference type="NCBI Taxonomy" id="3137369"/>
    <lineage>
        <taxon>Bacteria</taxon>
        <taxon>Pseudomonadati</taxon>
        <taxon>Pseudomonadota</taxon>
        <taxon>Alphaproteobacteria</taxon>
        <taxon>Rhodobacterales</taxon>
        <taxon>Paracoccaceae</taxon>
        <taxon>Yoonia</taxon>
    </lineage>
</organism>
<comment type="catalytic activity">
    <reaction evidence="1">
        <text>a 1,2-diacyl-sn-glycero-3-phosphocholine + H2O = a 1,2-diacyl-sn-glycero-3-phosphate + choline + H(+)</text>
        <dbReference type="Rhea" id="RHEA:14445"/>
        <dbReference type="ChEBI" id="CHEBI:15354"/>
        <dbReference type="ChEBI" id="CHEBI:15377"/>
        <dbReference type="ChEBI" id="CHEBI:15378"/>
        <dbReference type="ChEBI" id="CHEBI:57643"/>
        <dbReference type="ChEBI" id="CHEBI:58608"/>
        <dbReference type="EC" id="3.1.4.4"/>
    </reaction>
</comment>
<dbReference type="Gene3D" id="3.30.870.10">
    <property type="entry name" value="Endonuclease Chain A"/>
    <property type="match status" value="2"/>
</dbReference>
<evidence type="ECO:0000259" key="12">
    <source>
        <dbReference type="PROSITE" id="PS50035"/>
    </source>
</evidence>
<evidence type="ECO:0000256" key="5">
    <source>
        <dbReference type="ARBA" id="ARBA00012027"/>
    </source>
</evidence>
<comment type="function">
    <text evidence="2">Could be a virulence factor.</text>
</comment>
<keyword evidence="14" id="KW-1185">Reference proteome</keyword>
<evidence type="ECO:0000256" key="9">
    <source>
        <dbReference type="ARBA" id="ARBA00022963"/>
    </source>
</evidence>
<keyword evidence="9" id="KW-0442">Lipid degradation</keyword>
<dbReference type="CDD" id="cd09116">
    <property type="entry name" value="PLDc_Nuc_like"/>
    <property type="match status" value="1"/>
</dbReference>
<evidence type="ECO:0000256" key="3">
    <source>
        <dbReference type="ARBA" id="ARBA00004613"/>
    </source>
</evidence>
<keyword evidence="10" id="KW-0443">Lipid metabolism</keyword>
<evidence type="ECO:0000256" key="11">
    <source>
        <dbReference type="ARBA" id="ARBA00029594"/>
    </source>
</evidence>
<dbReference type="InterPro" id="IPR001736">
    <property type="entry name" value="PLipase_D/transphosphatidylase"/>
</dbReference>
<evidence type="ECO:0000256" key="7">
    <source>
        <dbReference type="ARBA" id="ARBA00022525"/>
    </source>
</evidence>
<sequence length="354" mass="39392">MPVQAGAITLFMGPDTVGAPDSLEAPIIDFIGAAQSELLVSVQELDHRPIAEALIAARRRGVRIQVILEQDYLREAKTPADDGLGTQEINRELLTRILRVGVDAKADYNPNIFHQKFIVRDRSATLTGSTNFTTTGVTKNLNHLAIIDDIEVAREYAREFRQMRKGIFGKRSLETPRKPLENHFVSGIRIKPLFAPDHAPEMEFIKQMIKAETRIDFAAFTFAQSSGIDDALVNARQKGLQVTGVLDRRQANQSWAAKHTLQAGDVTLHRNRTGTGVRKVHHKLMVIDDQLTIIGSFNYTGPANLLNDENIIVFGDLDLPDGQARDDQARLALYARAEIDRIITHQGEPIPLPD</sequence>
<protein>
    <recommendedName>
        <fullName evidence="6">Phospholipase D</fullName>
        <ecNumber evidence="5">3.1.4.4</ecNumber>
    </recommendedName>
    <alternativeName>
        <fullName evidence="11">Choline phosphatase</fullName>
    </alternativeName>
</protein>
<comment type="subcellular location">
    <subcellularLocation>
        <location evidence="3">Secreted</location>
    </subcellularLocation>
</comment>
<name>A0ABZ2V3E7_9RHOB</name>
<evidence type="ECO:0000313" key="14">
    <source>
        <dbReference type="Proteomes" id="UP001440612"/>
    </source>
</evidence>
<comment type="similarity">
    <text evidence="4">Belongs to the phospholipase D family.</text>
</comment>
<dbReference type="RefSeq" id="WP_341366753.1">
    <property type="nucleotide sequence ID" value="NZ_CP150951.2"/>
</dbReference>
<accession>A0ABZ2V3E7</accession>
<evidence type="ECO:0000256" key="2">
    <source>
        <dbReference type="ARBA" id="ARBA00003145"/>
    </source>
</evidence>
<dbReference type="Pfam" id="PF13091">
    <property type="entry name" value="PLDc_2"/>
    <property type="match status" value="2"/>
</dbReference>
<keyword evidence="7" id="KW-0964">Secreted</keyword>
<evidence type="ECO:0000256" key="6">
    <source>
        <dbReference type="ARBA" id="ARBA00018392"/>
    </source>
</evidence>